<evidence type="ECO:0000313" key="16">
    <source>
        <dbReference type="EMBL" id="MBI1684107.1"/>
    </source>
</evidence>
<keyword evidence="3 11" id="KW-1134">Transmembrane beta strand</keyword>
<keyword evidence="8 12" id="KW-0798">TonB box</keyword>
<evidence type="ECO:0000256" key="6">
    <source>
        <dbReference type="ARBA" id="ARBA00023004"/>
    </source>
</evidence>
<keyword evidence="6" id="KW-0408">Iron</keyword>
<keyword evidence="4" id="KW-0410">Iron transport</keyword>
<dbReference type="Pfam" id="PF07715">
    <property type="entry name" value="Plug"/>
    <property type="match status" value="1"/>
</dbReference>
<comment type="caution">
    <text evidence="16">The sequence shown here is derived from an EMBL/GenBank/DDBJ whole genome shotgun (WGS) entry which is preliminary data.</text>
</comment>
<keyword evidence="7" id="KW-0406">Ion transport</keyword>
<proteinExistence type="inferred from homology"/>
<dbReference type="PANTHER" id="PTHR32552:SF81">
    <property type="entry name" value="TONB-DEPENDENT OUTER MEMBRANE RECEPTOR"/>
    <property type="match status" value="1"/>
</dbReference>
<dbReference type="InterPro" id="IPR039426">
    <property type="entry name" value="TonB-dep_rcpt-like"/>
</dbReference>
<dbReference type="InterPro" id="IPR036942">
    <property type="entry name" value="Beta-barrel_TonB_sf"/>
</dbReference>
<dbReference type="InterPro" id="IPR012910">
    <property type="entry name" value="Plug_dom"/>
</dbReference>
<keyword evidence="5 11" id="KW-0812">Transmembrane</keyword>
<dbReference type="PROSITE" id="PS52016">
    <property type="entry name" value="TONB_DEPENDENT_REC_3"/>
    <property type="match status" value="1"/>
</dbReference>
<evidence type="ECO:0000256" key="13">
    <source>
        <dbReference type="SAM" id="SignalP"/>
    </source>
</evidence>
<protein>
    <submittedName>
        <fullName evidence="16">TonB-dependent receptor</fullName>
    </submittedName>
</protein>
<keyword evidence="2 11" id="KW-0813">Transport</keyword>
<evidence type="ECO:0000256" key="12">
    <source>
        <dbReference type="RuleBase" id="RU003357"/>
    </source>
</evidence>
<evidence type="ECO:0000256" key="10">
    <source>
        <dbReference type="ARBA" id="ARBA00023237"/>
    </source>
</evidence>
<accession>A0ABS0SWU7</accession>
<dbReference type="PANTHER" id="PTHR32552">
    <property type="entry name" value="FERRICHROME IRON RECEPTOR-RELATED"/>
    <property type="match status" value="1"/>
</dbReference>
<evidence type="ECO:0000259" key="14">
    <source>
        <dbReference type="Pfam" id="PF00593"/>
    </source>
</evidence>
<comment type="similarity">
    <text evidence="11 12">Belongs to the TonB-dependent receptor family.</text>
</comment>
<evidence type="ECO:0000256" key="3">
    <source>
        <dbReference type="ARBA" id="ARBA00022452"/>
    </source>
</evidence>
<feature type="signal peptide" evidence="13">
    <location>
        <begin position="1"/>
        <end position="26"/>
    </location>
</feature>
<gene>
    <name evidence="16" type="ORF">I4Q42_10545</name>
</gene>
<evidence type="ECO:0000256" key="4">
    <source>
        <dbReference type="ARBA" id="ARBA00022496"/>
    </source>
</evidence>
<keyword evidence="17" id="KW-1185">Reference proteome</keyword>
<evidence type="ECO:0000256" key="11">
    <source>
        <dbReference type="PROSITE-ProRule" id="PRU01360"/>
    </source>
</evidence>
<keyword evidence="9 11" id="KW-0472">Membrane</keyword>
<dbReference type="Proteomes" id="UP000639859">
    <property type="component" value="Unassembled WGS sequence"/>
</dbReference>
<evidence type="ECO:0000256" key="9">
    <source>
        <dbReference type="ARBA" id="ARBA00023136"/>
    </source>
</evidence>
<reference evidence="16 17" key="1">
    <citation type="submission" date="2020-11" db="EMBL/GenBank/DDBJ databases">
        <title>genome sequence of strain KACC 18849.</title>
        <authorList>
            <person name="Gao J."/>
            <person name="Zhang X."/>
        </authorList>
    </citation>
    <scope>NUCLEOTIDE SEQUENCE [LARGE SCALE GENOMIC DNA]</scope>
    <source>
        <strain evidence="16 17">KACC 18849</strain>
    </source>
</reference>
<dbReference type="EMBL" id="JADWOX010000006">
    <property type="protein sequence ID" value="MBI1684107.1"/>
    <property type="molecule type" value="Genomic_DNA"/>
</dbReference>
<feature type="chain" id="PRO_5045912389" evidence="13">
    <location>
        <begin position="27"/>
        <end position="896"/>
    </location>
</feature>
<evidence type="ECO:0000256" key="1">
    <source>
        <dbReference type="ARBA" id="ARBA00004571"/>
    </source>
</evidence>
<dbReference type="Gene3D" id="2.40.170.20">
    <property type="entry name" value="TonB-dependent receptor, beta-barrel domain"/>
    <property type="match status" value="3"/>
</dbReference>
<evidence type="ECO:0000256" key="8">
    <source>
        <dbReference type="ARBA" id="ARBA00023077"/>
    </source>
</evidence>
<dbReference type="Pfam" id="PF00593">
    <property type="entry name" value="TonB_dep_Rec_b-barrel"/>
    <property type="match status" value="1"/>
</dbReference>
<evidence type="ECO:0000313" key="17">
    <source>
        <dbReference type="Proteomes" id="UP000639859"/>
    </source>
</evidence>
<evidence type="ECO:0000256" key="2">
    <source>
        <dbReference type="ARBA" id="ARBA00022448"/>
    </source>
</evidence>
<name>A0ABS0SWU7_9CAUL</name>
<evidence type="ECO:0000256" key="5">
    <source>
        <dbReference type="ARBA" id="ARBA00022692"/>
    </source>
</evidence>
<evidence type="ECO:0000256" key="7">
    <source>
        <dbReference type="ARBA" id="ARBA00023065"/>
    </source>
</evidence>
<keyword evidence="13" id="KW-0732">Signal</keyword>
<feature type="domain" description="TonB-dependent receptor plug" evidence="15">
    <location>
        <begin position="51"/>
        <end position="158"/>
    </location>
</feature>
<dbReference type="InterPro" id="IPR000531">
    <property type="entry name" value="Beta-barrel_TonB"/>
</dbReference>
<organism evidence="16 17">
    <name type="scientific">Caulobacter hibisci</name>
    <dbReference type="NCBI Taxonomy" id="2035993"/>
    <lineage>
        <taxon>Bacteria</taxon>
        <taxon>Pseudomonadati</taxon>
        <taxon>Pseudomonadota</taxon>
        <taxon>Alphaproteobacteria</taxon>
        <taxon>Caulobacterales</taxon>
        <taxon>Caulobacteraceae</taxon>
        <taxon>Caulobacter</taxon>
    </lineage>
</organism>
<feature type="domain" description="TonB-dependent receptor-like beta-barrel" evidence="14">
    <location>
        <begin position="351"/>
        <end position="859"/>
    </location>
</feature>
<comment type="subcellular location">
    <subcellularLocation>
        <location evidence="1 11">Cell outer membrane</location>
        <topology evidence="1 11">Multi-pass membrane protein</topology>
    </subcellularLocation>
</comment>
<keyword evidence="16" id="KW-0675">Receptor</keyword>
<evidence type="ECO:0000259" key="15">
    <source>
        <dbReference type="Pfam" id="PF07715"/>
    </source>
</evidence>
<keyword evidence="10 11" id="KW-0998">Cell outer membrane</keyword>
<sequence length="896" mass="96423">MSQGLSLRLLLAAGASAAAFVSQASAQEAPANPGTVIEEVVVTAQKREESLQSVPIAVSAFSQATLERQKIDGGSNLQLAIPNVTFSKSNTIGYNFQIRGIGSKLNTASGDTATGIHLNNAPLTANSLFEAEFYDVERVEVLRGPQGTLYGRNATGGVVNIITAKPTHDFSAMLRGEVGDYNARKARGMINLPLGETFALRLAGSYLKRDGFGTNLTTGSDVDNRDLYSVRGTLAFDPNDKFGATLMWEHFKENDRRSRIGKMYCTKDEGPTSVGGVAVSGNAALANVERGLLSQGCSATSIYSASALGTPNYLASLEGITALAAGLISSDPYAGKMQTPGLRDIESRFDPKYRAKNDVAELNLHYALSDSLTLTSLTSYSTYDVYSSEDYTRAQPTGTFNSTAISPGGVFTDPQIGAYNRLATYDISRGNFKQWTQELRLQSNFDGPFNFNVGGIYVDYKTDTSYQVVSNGITALAVARNGGVPCAATSTTCIYIDPNQEPDGSGHNYFLSRQPYHLKASAAFGEAYYKATDSLKFTLGLRWTHDDKTVDNIPSETLIAGSGYPVGTPAQQKADYKAVTGRFGADWKPVVPFTQDTLVYAFYSKGYKGGGVNPPSAVGFAGTKASFDPEFVNAYEIGTKNTLLGGSLQLNATAFYYDYKNYQVAKVANRQTVVENVDAEVKGAELEFVWKPTTPLRINGTLGLLDTKIKTGSSIDTFNRTAGNTAYAVVKASNGQTCIAPTALIAGYLTAINSGTLPVTALLTICNNAAASEGFVTQLKGKELPNAPSMTLSLGAQYDWVLPNDWSVSLRGDYYRQTHTYARVYNTEADRLKGWENVNLSLVVANKPKGLTIEAYVKNATDETAVTDLYLSDSALFRNGFFTDPRTYGISLTKQF</sequence>
<dbReference type="SUPFAM" id="SSF56935">
    <property type="entry name" value="Porins"/>
    <property type="match status" value="1"/>
</dbReference>